<keyword evidence="7 15" id="KW-1133">Transmembrane helix</keyword>
<dbReference type="Gene3D" id="3.40.50.300">
    <property type="entry name" value="P-loop containing nucleotide triphosphate hydrolases"/>
    <property type="match status" value="1"/>
</dbReference>
<dbReference type="GO" id="GO:0015093">
    <property type="term" value="F:ferrous iron transmembrane transporter activity"/>
    <property type="evidence" value="ECO:0007669"/>
    <property type="project" value="UniProtKB-UniRule"/>
</dbReference>
<evidence type="ECO:0000256" key="13">
    <source>
        <dbReference type="PIRSR" id="PIRSR603373-1"/>
    </source>
</evidence>
<keyword evidence="14" id="KW-0460">Magnesium</keyword>
<feature type="transmembrane region" description="Helical" evidence="15">
    <location>
        <begin position="452"/>
        <end position="476"/>
    </location>
</feature>
<evidence type="ECO:0000256" key="14">
    <source>
        <dbReference type="PIRSR" id="PIRSR603373-2"/>
    </source>
</evidence>
<dbReference type="PANTHER" id="PTHR43185">
    <property type="entry name" value="FERROUS IRON TRANSPORT PROTEIN B"/>
    <property type="match status" value="1"/>
</dbReference>
<feature type="transmembrane region" description="Helical" evidence="15">
    <location>
        <begin position="646"/>
        <end position="665"/>
    </location>
</feature>
<dbReference type="InterPro" id="IPR003373">
    <property type="entry name" value="Fe2_transport_prot-B"/>
</dbReference>
<name>A0A9D7SAQ8_9BACT</name>
<feature type="binding site" evidence="14">
    <location>
        <position position="22"/>
    </location>
    <ligand>
        <name>Mg(2+)</name>
        <dbReference type="ChEBI" id="CHEBI:18420"/>
        <label>1</label>
    </ligand>
</feature>
<evidence type="ECO:0000313" key="18">
    <source>
        <dbReference type="Proteomes" id="UP000808349"/>
    </source>
</evidence>
<comment type="similarity">
    <text evidence="15">Belongs to the TRAFAC class TrmE-Era-EngA-EngB-Septin-like GTPase superfamily. FeoB GTPase (TC 9.A.8) family.</text>
</comment>
<proteinExistence type="inferred from homology"/>
<feature type="binding site" evidence="13">
    <location>
        <begin position="36"/>
        <end position="40"/>
    </location>
    <ligand>
        <name>GTP</name>
        <dbReference type="ChEBI" id="CHEBI:37565"/>
        <label>1</label>
    </ligand>
</feature>
<dbReference type="PANTHER" id="PTHR43185:SF1">
    <property type="entry name" value="FE(2+) TRANSPORTER FEOB"/>
    <property type="match status" value="1"/>
</dbReference>
<dbReference type="NCBIfam" id="TIGR00437">
    <property type="entry name" value="feoB"/>
    <property type="match status" value="1"/>
</dbReference>
<feature type="transmembrane region" description="Helical" evidence="15">
    <location>
        <begin position="378"/>
        <end position="400"/>
    </location>
</feature>
<dbReference type="InterPro" id="IPR011640">
    <property type="entry name" value="Fe2_transport_prot_B_C"/>
</dbReference>
<dbReference type="Proteomes" id="UP000808349">
    <property type="component" value="Unassembled WGS sequence"/>
</dbReference>
<gene>
    <name evidence="17" type="primary">feoB</name>
    <name evidence="17" type="ORF">IPO85_13585</name>
</gene>
<feature type="domain" description="FeoB-type G" evidence="16">
    <location>
        <begin position="4"/>
        <end position="171"/>
    </location>
</feature>
<evidence type="ECO:0000256" key="12">
    <source>
        <dbReference type="NCBIfam" id="TIGR00437"/>
    </source>
</evidence>
<dbReference type="Pfam" id="PF07664">
    <property type="entry name" value="FeoB_C"/>
    <property type="match status" value="1"/>
</dbReference>
<comment type="subcellular location">
    <subcellularLocation>
        <location evidence="15">Cell inner membrane</location>
        <topology evidence="15">Multi-pass membrane protein</topology>
    </subcellularLocation>
    <subcellularLocation>
        <location evidence="1">Cell membrane</location>
        <topology evidence="1">Multi-pass membrane protein</topology>
    </subcellularLocation>
</comment>
<evidence type="ECO:0000256" key="7">
    <source>
        <dbReference type="ARBA" id="ARBA00022989"/>
    </source>
</evidence>
<dbReference type="InterPro" id="IPR005225">
    <property type="entry name" value="Small_GTP-bd"/>
</dbReference>
<evidence type="ECO:0000256" key="5">
    <source>
        <dbReference type="ARBA" id="ARBA00022692"/>
    </source>
</evidence>
<evidence type="ECO:0000256" key="1">
    <source>
        <dbReference type="ARBA" id="ARBA00004651"/>
    </source>
</evidence>
<evidence type="ECO:0000256" key="15">
    <source>
        <dbReference type="RuleBase" id="RU362098"/>
    </source>
</evidence>
<dbReference type="GO" id="GO:0046872">
    <property type="term" value="F:metal ion binding"/>
    <property type="evidence" value="ECO:0007669"/>
    <property type="project" value="UniProtKB-KW"/>
</dbReference>
<keyword evidence="2 15" id="KW-0813">Transport</keyword>
<feature type="transmembrane region" description="Helical" evidence="15">
    <location>
        <begin position="278"/>
        <end position="299"/>
    </location>
</feature>
<reference evidence="17 18" key="1">
    <citation type="submission" date="2020-10" db="EMBL/GenBank/DDBJ databases">
        <title>Connecting structure to function with the recovery of over 1000 high-quality activated sludge metagenome-assembled genomes encoding full-length rRNA genes using long-read sequencing.</title>
        <authorList>
            <person name="Singleton C.M."/>
            <person name="Petriglieri F."/>
            <person name="Kristensen J.M."/>
            <person name="Kirkegaard R.H."/>
            <person name="Michaelsen T.Y."/>
            <person name="Andersen M.H."/>
            <person name="Karst S.M."/>
            <person name="Dueholm M.S."/>
            <person name="Nielsen P.H."/>
            <person name="Albertsen M."/>
        </authorList>
    </citation>
    <scope>NUCLEOTIDE SEQUENCE [LARGE SCALE GENOMIC DNA]</scope>
    <source>
        <strain evidence="17">Ribe_18-Q3-R11-54_BAT3C.373</strain>
    </source>
</reference>
<dbReference type="PROSITE" id="PS51711">
    <property type="entry name" value="G_FEOB"/>
    <property type="match status" value="1"/>
</dbReference>
<keyword evidence="10 13" id="KW-0342">GTP-binding</keyword>
<dbReference type="EMBL" id="JADKFW010000010">
    <property type="protein sequence ID" value="MBK9718516.1"/>
    <property type="molecule type" value="Genomic_DNA"/>
</dbReference>
<feature type="transmembrane region" description="Helical" evidence="15">
    <location>
        <begin position="677"/>
        <end position="697"/>
    </location>
</feature>
<keyword evidence="8 15" id="KW-0408">Iron</keyword>
<dbReference type="Pfam" id="PF07670">
    <property type="entry name" value="Gate"/>
    <property type="match status" value="2"/>
</dbReference>
<evidence type="ECO:0000256" key="9">
    <source>
        <dbReference type="ARBA" id="ARBA00023065"/>
    </source>
</evidence>
<evidence type="ECO:0000256" key="6">
    <source>
        <dbReference type="ARBA" id="ARBA00022741"/>
    </source>
</evidence>
<evidence type="ECO:0000256" key="4">
    <source>
        <dbReference type="ARBA" id="ARBA00022496"/>
    </source>
</evidence>
<dbReference type="GO" id="GO:0005525">
    <property type="term" value="F:GTP binding"/>
    <property type="evidence" value="ECO:0007669"/>
    <property type="project" value="UniProtKB-KW"/>
</dbReference>
<dbReference type="InterPro" id="IPR011642">
    <property type="entry name" value="Gate_dom"/>
</dbReference>
<keyword evidence="3" id="KW-1003">Cell membrane</keyword>
<comment type="function">
    <text evidence="15">Probable transporter of a GTP-driven Fe(2+) uptake system.</text>
</comment>
<feature type="transmembrane region" description="Helical" evidence="15">
    <location>
        <begin position="333"/>
        <end position="358"/>
    </location>
</feature>
<dbReference type="SUPFAM" id="SSF52540">
    <property type="entry name" value="P-loop containing nucleoside triphosphate hydrolases"/>
    <property type="match status" value="1"/>
</dbReference>
<evidence type="ECO:0000256" key="2">
    <source>
        <dbReference type="ARBA" id="ARBA00022448"/>
    </source>
</evidence>
<dbReference type="InterPro" id="IPR030389">
    <property type="entry name" value="G_FEOB_dom"/>
</dbReference>
<evidence type="ECO:0000259" key="16">
    <source>
        <dbReference type="PROSITE" id="PS51711"/>
    </source>
</evidence>
<keyword evidence="11 15" id="KW-0472">Membrane</keyword>
<keyword evidence="14" id="KW-0479">Metal-binding</keyword>
<dbReference type="InterPro" id="IPR027417">
    <property type="entry name" value="P-loop_NTPase"/>
</dbReference>
<feature type="transmembrane region" description="Helical" evidence="15">
    <location>
        <begin position="510"/>
        <end position="528"/>
    </location>
</feature>
<keyword evidence="9" id="KW-0406">Ion transport</keyword>
<dbReference type="Pfam" id="PF02421">
    <property type="entry name" value="FeoB_N"/>
    <property type="match status" value="1"/>
</dbReference>
<keyword evidence="6 13" id="KW-0547">Nucleotide-binding</keyword>
<keyword evidence="4 15" id="KW-0410">Iron transport</keyword>
<protein>
    <recommendedName>
        <fullName evidence="12 15">Ferrous iron transport protein B</fullName>
    </recommendedName>
</protein>
<dbReference type="InterPro" id="IPR006073">
    <property type="entry name" value="GTP-bd"/>
</dbReference>
<dbReference type="InterPro" id="IPR050860">
    <property type="entry name" value="FeoB_GTPase"/>
</dbReference>
<dbReference type="NCBIfam" id="TIGR00231">
    <property type="entry name" value="small_GTP"/>
    <property type="match status" value="1"/>
</dbReference>
<evidence type="ECO:0000256" key="3">
    <source>
        <dbReference type="ARBA" id="ARBA00022475"/>
    </source>
</evidence>
<comment type="caution">
    <text evidence="17">The sequence shown here is derived from an EMBL/GenBank/DDBJ whole genome shotgun (WGS) entry which is preliminary data.</text>
</comment>
<evidence type="ECO:0000256" key="8">
    <source>
        <dbReference type="ARBA" id="ARBA00023004"/>
    </source>
</evidence>
<feature type="transmembrane region" description="Helical" evidence="15">
    <location>
        <begin position="412"/>
        <end position="440"/>
    </location>
</feature>
<evidence type="ECO:0000256" key="10">
    <source>
        <dbReference type="ARBA" id="ARBA00023134"/>
    </source>
</evidence>
<feature type="binding site" evidence="13">
    <location>
        <begin position="58"/>
        <end position="61"/>
    </location>
    <ligand>
        <name>GTP</name>
        <dbReference type="ChEBI" id="CHEBI:37565"/>
        <label>1</label>
    </ligand>
</feature>
<evidence type="ECO:0000256" key="11">
    <source>
        <dbReference type="ARBA" id="ARBA00023136"/>
    </source>
</evidence>
<feature type="binding site" evidence="14">
    <location>
        <position position="26"/>
    </location>
    <ligand>
        <name>Mg(2+)</name>
        <dbReference type="ChEBI" id="CHEBI:18420"/>
        <label>2</label>
    </ligand>
</feature>
<organism evidence="17 18">
    <name type="scientific">Candidatus Defluviibacterium haderslevense</name>
    <dbReference type="NCBI Taxonomy" id="2981993"/>
    <lineage>
        <taxon>Bacteria</taxon>
        <taxon>Pseudomonadati</taxon>
        <taxon>Bacteroidota</taxon>
        <taxon>Saprospiria</taxon>
        <taxon>Saprospirales</taxon>
        <taxon>Saprospiraceae</taxon>
        <taxon>Candidatus Defluviibacterium</taxon>
    </lineage>
</organism>
<dbReference type="AlphaFoldDB" id="A0A9D7SAQ8"/>
<feature type="binding site" evidence="14">
    <location>
        <position position="25"/>
    </location>
    <ligand>
        <name>Mg(2+)</name>
        <dbReference type="ChEBI" id="CHEBI:18420"/>
        <label>2</label>
    </ligand>
</feature>
<dbReference type="PRINTS" id="PR00326">
    <property type="entry name" value="GTP1OBG"/>
</dbReference>
<keyword evidence="5 15" id="KW-0812">Transmembrane</keyword>
<evidence type="ECO:0000313" key="17">
    <source>
        <dbReference type="EMBL" id="MBK9718516.1"/>
    </source>
</evidence>
<sequence length="698" mass="79095">MSTMKKIGIVGNPNSGKSSIFNILTGLNQKVGNFPGVTVDSKEGLLELLDGTTVNLIDFPGAYSIFSNSSDEFVMTKSLVNPNDPHYPDAILYVADIRNLDKQLLLLTHILDLEFPVIVCLSNIDQVNQTKVNEWVLLLEQKLKCPVIPVSARANINIDILRTKLQCLFQFAHIHSRRDPIYEFDPSLLKDTETLDSMFSFRNNYQKYLWLHVGKEITGDHENRMYLDKQTSIRMQIHETMARFQVIESWERFISDQHHSNTSLIKSKKIDRVLTNPFFGLAIFLVLMFFIFQVIYSWATIPMEAIESGFAFLSDTIRNILPNHWISQLITSGILPGLSGVLVFIPQIAMLFLMLTLLEEAGYMARVVYLLDHLLRKFGLNGRSIVGLVAGGACAIPAIMSTRNISNRKERLITMFVIPLIPCSARIPVYTALIGFVVPYSMVFGIFNSQGIAFLGLYLLGIFVALITAAVIHYFLPEKERSFLALQLPEYQIPQMRQVLLVVFEKVKTFIIQAGKVILIISMILWFLSSFSWPGELKKAEELARVESLEKNLSEKETANLQDAKRLEYSFAGKMGKLFEPLIRPLGFDWKIGIALITSFAAREVFVGTMSTIYSLGGESDEANLHKKLASEKRPDGSIFFDRKTALSLIIFYAFSLQCMSTLAVMKRETKGWKLPIIQFIYMGVLAYFCSLMIYQYG</sequence>
<dbReference type="GO" id="GO:0005886">
    <property type="term" value="C:plasma membrane"/>
    <property type="evidence" value="ECO:0007669"/>
    <property type="project" value="UniProtKB-SubCell"/>
</dbReference>
<feature type="binding site" evidence="13">
    <location>
        <begin position="11"/>
        <end position="18"/>
    </location>
    <ligand>
        <name>GTP</name>
        <dbReference type="ChEBI" id="CHEBI:37565"/>
        <label>1</label>
    </ligand>
</feature>
<accession>A0A9D7SAQ8</accession>